<evidence type="ECO:0000256" key="5">
    <source>
        <dbReference type="ARBA" id="ARBA00022741"/>
    </source>
</evidence>
<feature type="binding site" evidence="8">
    <location>
        <begin position="215"/>
        <end position="221"/>
    </location>
    <ligand>
        <name>ATP</name>
        <dbReference type="ChEBI" id="CHEBI:30616"/>
    </ligand>
</feature>
<dbReference type="InterPro" id="IPR002478">
    <property type="entry name" value="PUA"/>
</dbReference>
<feature type="binding site" evidence="8">
    <location>
        <position position="15"/>
    </location>
    <ligand>
        <name>ATP</name>
        <dbReference type="ChEBI" id="CHEBI:30616"/>
    </ligand>
</feature>
<comment type="similarity">
    <text evidence="8">Belongs to the glutamate 5-kinase family.</text>
</comment>
<evidence type="ECO:0000256" key="3">
    <source>
        <dbReference type="ARBA" id="ARBA00022650"/>
    </source>
</evidence>
<dbReference type="InterPro" id="IPR036974">
    <property type="entry name" value="PUA_sf"/>
</dbReference>
<feature type="binding site" evidence="8">
    <location>
        <begin position="173"/>
        <end position="174"/>
    </location>
    <ligand>
        <name>ATP</name>
        <dbReference type="ChEBI" id="CHEBI:30616"/>
    </ligand>
</feature>
<keyword evidence="4 8" id="KW-0808">Transferase</keyword>
<dbReference type="InterPro" id="IPR041739">
    <property type="entry name" value="G5K_ProB"/>
</dbReference>
<keyword evidence="11" id="KW-1185">Reference proteome</keyword>
<dbReference type="SUPFAM" id="SSF53633">
    <property type="entry name" value="Carbamate kinase-like"/>
    <property type="match status" value="1"/>
</dbReference>
<dbReference type="RefSeq" id="WP_260748455.1">
    <property type="nucleotide sequence ID" value="NZ_CP092109.1"/>
</dbReference>
<dbReference type="SMART" id="SM00359">
    <property type="entry name" value="PUA"/>
    <property type="match status" value="1"/>
</dbReference>
<reference evidence="10" key="1">
    <citation type="journal article" date="2022" name="Environ. Microbiol.">
        <title>Geoalkalibacter halelectricus SAP #1 sp. nov. possessing extracellular electron transfer and mineral#reducing capabilities from a haloalkaline environment.</title>
        <authorList>
            <person name="Yadav S."/>
            <person name="Singh R."/>
            <person name="Sundharam S.S."/>
            <person name="Chaudhary S."/>
            <person name="Krishnamurthi S."/>
            <person name="Patil S.A."/>
        </authorList>
    </citation>
    <scope>NUCLEOTIDE SEQUENCE</scope>
    <source>
        <strain evidence="10">SAP-1</strain>
    </source>
</reference>
<dbReference type="Pfam" id="PF01472">
    <property type="entry name" value="PUA"/>
    <property type="match status" value="1"/>
</dbReference>
<dbReference type="PANTHER" id="PTHR43654:SF1">
    <property type="entry name" value="ISOPENTENYL PHOSPHATE KINASE"/>
    <property type="match status" value="1"/>
</dbReference>
<evidence type="ECO:0000256" key="4">
    <source>
        <dbReference type="ARBA" id="ARBA00022679"/>
    </source>
</evidence>
<feature type="binding site" evidence="8">
    <location>
        <position position="153"/>
    </location>
    <ligand>
        <name>substrate</name>
    </ligand>
</feature>
<organism evidence="10 11">
    <name type="scientific">Geoalkalibacter halelectricus</name>
    <dbReference type="NCBI Taxonomy" id="2847045"/>
    <lineage>
        <taxon>Bacteria</taxon>
        <taxon>Pseudomonadati</taxon>
        <taxon>Thermodesulfobacteriota</taxon>
        <taxon>Desulfuromonadia</taxon>
        <taxon>Desulfuromonadales</taxon>
        <taxon>Geoalkalibacteraceae</taxon>
        <taxon>Geoalkalibacter</taxon>
    </lineage>
</organism>
<dbReference type="PIRSF" id="PIRSF000729">
    <property type="entry name" value="GK"/>
    <property type="match status" value="1"/>
</dbReference>
<evidence type="ECO:0000256" key="6">
    <source>
        <dbReference type="ARBA" id="ARBA00022777"/>
    </source>
</evidence>
<dbReference type="InterPro" id="IPR001057">
    <property type="entry name" value="Glu/AcGlu_kinase"/>
</dbReference>
<comment type="subcellular location">
    <subcellularLocation>
        <location evidence="8">Cytoplasm</location>
    </subcellularLocation>
</comment>
<name>A0ABY5ZLW6_9BACT</name>
<proteinExistence type="inferred from homology"/>
<evidence type="ECO:0000313" key="11">
    <source>
        <dbReference type="Proteomes" id="UP001060414"/>
    </source>
</evidence>
<dbReference type="SUPFAM" id="SSF88697">
    <property type="entry name" value="PUA domain-like"/>
    <property type="match status" value="1"/>
</dbReference>
<dbReference type="CDD" id="cd04242">
    <property type="entry name" value="AAK_G5K_ProB"/>
    <property type="match status" value="1"/>
</dbReference>
<dbReference type="Gene3D" id="2.30.130.10">
    <property type="entry name" value="PUA domain"/>
    <property type="match status" value="1"/>
</dbReference>
<evidence type="ECO:0000313" key="10">
    <source>
        <dbReference type="EMBL" id="UWZ80098.1"/>
    </source>
</evidence>
<protein>
    <recommendedName>
        <fullName evidence="8">Glutamate 5-kinase</fullName>
        <ecNumber evidence="8">2.7.2.11</ecNumber>
    </recommendedName>
    <alternativeName>
        <fullName evidence="8">Gamma-glutamyl kinase</fullName>
        <shortName evidence="8">GK</shortName>
    </alternativeName>
</protein>
<keyword evidence="1 8" id="KW-0963">Cytoplasm</keyword>
<dbReference type="PROSITE" id="PS00902">
    <property type="entry name" value="GLUTAMATE_5_KINASE"/>
    <property type="match status" value="1"/>
</dbReference>
<evidence type="ECO:0000256" key="8">
    <source>
        <dbReference type="HAMAP-Rule" id="MF_00456"/>
    </source>
</evidence>
<dbReference type="InterPro" id="IPR005715">
    <property type="entry name" value="Glu_5kinase/COase_Synthase"/>
</dbReference>
<dbReference type="PROSITE" id="PS50890">
    <property type="entry name" value="PUA"/>
    <property type="match status" value="1"/>
</dbReference>
<keyword evidence="6 8" id="KW-0418">Kinase</keyword>
<sequence>MRQNFLKRVRRVVVKIGSNVISDGNGLLLPRIAALCQEVCRLKAQGLEVILVSSGAVSAGKGVLGISGRPQTIPLKQAAAAIGQPRLMRAYKEYFQEQGYLAAQVLLTRDDLANRRRYLNARNTLLTLLDFGVTPIINENDTVVVEEIRFGDNDNLSAMVASLLEADLLVILSDVSGLYDQNPQSCPDARLIPLVERVTDQIQAMAGGEGSALGTGGMASKVKAARRASLNGIGTLIINGRDPQTLARAFAGEEVGTYFLPARDRMAAKKHWIAFTKKPRGKVFVDEGARRALIEGGKSLLPSGITGVEGRFERGDSVRLCDAQGSEFAKGVIGYNLTELLRIMGKKTSEIEASLGYKYGDEVIHRDNLVISSATETEEE</sequence>
<dbReference type="EMBL" id="CP092109">
    <property type="protein sequence ID" value="UWZ80098.1"/>
    <property type="molecule type" value="Genomic_DNA"/>
</dbReference>
<evidence type="ECO:0000259" key="9">
    <source>
        <dbReference type="SMART" id="SM00359"/>
    </source>
</evidence>
<feature type="domain" description="PUA" evidence="9">
    <location>
        <begin position="281"/>
        <end position="364"/>
    </location>
</feature>
<feature type="binding site" evidence="8">
    <location>
        <position position="141"/>
    </location>
    <ligand>
        <name>substrate</name>
    </ligand>
</feature>
<dbReference type="EC" id="2.7.2.11" evidence="8"/>
<dbReference type="InterPro" id="IPR015947">
    <property type="entry name" value="PUA-like_sf"/>
</dbReference>
<dbReference type="HAMAP" id="MF_00456">
    <property type="entry name" value="ProB"/>
    <property type="match status" value="1"/>
</dbReference>
<gene>
    <name evidence="8 10" type="primary">proB</name>
    <name evidence="10" type="ORF">L9S41_01575</name>
</gene>
<feature type="binding site" evidence="8">
    <location>
        <position position="54"/>
    </location>
    <ligand>
        <name>substrate</name>
    </ligand>
</feature>
<keyword evidence="5 8" id="KW-0547">Nucleotide-binding</keyword>
<keyword evidence="7 8" id="KW-0067">ATP-binding</keyword>
<dbReference type="Gene3D" id="3.40.1160.10">
    <property type="entry name" value="Acetylglutamate kinase-like"/>
    <property type="match status" value="1"/>
</dbReference>
<dbReference type="Pfam" id="PF00696">
    <property type="entry name" value="AA_kinase"/>
    <property type="match status" value="1"/>
</dbReference>
<comment type="function">
    <text evidence="8">Catalyzes the transfer of a phosphate group to glutamate to form L-glutamate 5-phosphate.</text>
</comment>
<dbReference type="PRINTS" id="PR00474">
    <property type="entry name" value="GLU5KINASE"/>
</dbReference>
<dbReference type="InterPro" id="IPR019797">
    <property type="entry name" value="Glutamate_5-kinase_CS"/>
</dbReference>
<evidence type="ECO:0000256" key="1">
    <source>
        <dbReference type="ARBA" id="ARBA00022490"/>
    </source>
</evidence>
<dbReference type="InterPro" id="IPR011529">
    <property type="entry name" value="Glu_5kinase"/>
</dbReference>
<dbReference type="GO" id="GO:0004349">
    <property type="term" value="F:glutamate 5-kinase activity"/>
    <property type="evidence" value="ECO:0007669"/>
    <property type="project" value="UniProtKB-EC"/>
</dbReference>
<keyword evidence="2 8" id="KW-0028">Amino-acid biosynthesis</keyword>
<dbReference type="PANTHER" id="PTHR43654">
    <property type="entry name" value="GLUTAMATE 5-KINASE"/>
    <property type="match status" value="1"/>
</dbReference>
<comment type="pathway">
    <text evidence="8">Amino-acid biosynthesis; L-proline biosynthesis; L-glutamate 5-semialdehyde from L-glutamate: step 1/2.</text>
</comment>
<dbReference type="CDD" id="cd21157">
    <property type="entry name" value="PUA_G5K"/>
    <property type="match status" value="1"/>
</dbReference>
<dbReference type="NCBIfam" id="TIGR01027">
    <property type="entry name" value="proB"/>
    <property type="match status" value="1"/>
</dbReference>
<dbReference type="InterPro" id="IPR001048">
    <property type="entry name" value="Asp/Glu/Uridylate_kinase"/>
</dbReference>
<comment type="catalytic activity">
    <reaction evidence="8">
        <text>L-glutamate + ATP = L-glutamyl 5-phosphate + ADP</text>
        <dbReference type="Rhea" id="RHEA:14877"/>
        <dbReference type="ChEBI" id="CHEBI:29985"/>
        <dbReference type="ChEBI" id="CHEBI:30616"/>
        <dbReference type="ChEBI" id="CHEBI:58274"/>
        <dbReference type="ChEBI" id="CHEBI:456216"/>
        <dbReference type="EC" id="2.7.2.11"/>
    </reaction>
</comment>
<keyword evidence="3 8" id="KW-0641">Proline biosynthesis</keyword>
<evidence type="ECO:0000256" key="7">
    <source>
        <dbReference type="ARBA" id="ARBA00022840"/>
    </source>
</evidence>
<accession>A0ABY5ZLW6</accession>
<evidence type="ECO:0000256" key="2">
    <source>
        <dbReference type="ARBA" id="ARBA00022605"/>
    </source>
</evidence>
<dbReference type="Proteomes" id="UP001060414">
    <property type="component" value="Chromosome"/>
</dbReference>
<dbReference type="InterPro" id="IPR036393">
    <property type="entry name" value="AceGlu_kinase-like_sf"/>
</dbReference>